<dbReference type="GO" id="GO:0016787">
    <property type="term" value="F:hydrolase activity"/>
    <property type="evidence" value="ECO:0007669"/>
    <property type="project" value="UniProtKB-KW"/>
</dbReference>
<dbReference type="InterPro" id="IPR013094">
    <property type="entry name" value="AB_hydrolase_3"/>
</dbReference>
<evidence type="ECO:0000313" key="3">
    <source>
        <dbReference type="EMBL" id="KAJ7710493.1"/>
    </source>
</evidence>
<proteinExistence type="predicted"/>
<dbReference type="EMBL" id="JARKIE010000001">
    <property type="protein sequence ID" value="KAJ7710493.1"/>
    <property type="molecule type" value="Genomic_DNA"/>
</dbReference>
<dbReference type="InterPro" id="IPR050300">
    <property type="entry name" value="GDXG_lipolytic_enzyme"/>
</dbReference>
<dbReference type="InterPro" id="IPR029058">
    <property type="entry name" value="AB_hydrolase_fold"/>
</dbReference>
<dbReference type="Pfam" id="PF07859">
    <property type="entry name" value="Abhydrolase_3"/>
    <property type="match status" value="1"/>
</dbReference>
<dbReference type="SUPFAM" id="SSF53474">
    <property type="entry name" value="alpha/beta-Hydrolases"/>
    <property type="match status" value="1"/>
</dbReference>
<dbReference type="Proteomes" id="UP001221757">
    <property type="component" value="Unassembled WGS sequence"/>
</dbReference>
<evidence type="ECO:0000256" key="1">
    <source>
        <dbReference type="ARBA" id="ARBA00022801"/>
    </source>
</evidence>
<comment type="caution">
    <text evidence="3">The sequence shown here is derived from an EMBL/GenBank/DDBJ whole genome shotgun (WGS) entry which is preliminary data.</text>
</comment>
<dbReference type="Gene3D" id="3.40.50.1820">
    <property type="entry name" value="alpha/beta hydrolase"/>
    <property type="match status" value="1"/>
</dbReference>
<gene>
    <name evidence="3" type="ORF">B0H17DRAFT_1190226</name>
</gene>
<dbReference type="AlphaFoldDB" id="A0AAD7MCB5"/>
<dbReference type="PANTHER" id="PTHR48081:SF8">
    <property type="entry name" value="ALPHA_BETA HYDROLASE FOLD-3 DOMAIN-CONTAINING PROTEIN-RELATED"/>
    <property type="match status" value="1"/>
</dbReference>
<accession>A0AAD7MCB5</accession>
<keyword evidence="1 3" id="KW-0378">Hydrolase</keyword>
<sequence length="336" mass="36744">MSQYSHLSTPDPEFLEVASKLPPPATAGPLDVASQRHLMTTMVVPRILQTFRPLLPAESSYRIRNLDIPVDDGTIAIRCVQPIARDDEDSFPLLVWFHGGGWVSGDLDIDDFHLRIISVELRISIVNVDYRLAPEHPFPTGLNDCYAALKWTAANAAELSGAPAKGFLIGGASAGAHYAAILGHRARDDLFFTSTPLTGQILQIPAVIHIAAYPERFKADLLSMEQNKDAPILNKADGEFFWNCLQAAPSDPEASPLILLHEGISPAYIQVAGLDPLRDEGLLYERLLRESGVKTKLDVYPGVPHGFHGLPLAASKKWEADFRAGLGWLLSDRSAD</sequence>
<reference evidence="3" key="1">
    <citation type="submission" date="2023-03" db="EMBL/GenBank/DDBJ databases">
        <title>Massive genome expansion in bonnet fungi (Mycena s.s.) driven by repeated elements and novel gene families across ecological guilds.</title>
        <authorList>
            <consortium name="Lawrence Berkeley National Laboratory"/>
            <person name="Harder C.B."/>
            <person name="Miyauchi S."/>
            <person name="Viragh M."/>
            <person name="Kuo A."/>
            <person name="Thoen E."/>
            <person name="Andreopoulos B."/>
            <person name="Lu D."/>
            <person name="Skrede I."/>
            <person name="Drula E."/>
            <person name="Henrissat B."/>
            <person name="Morin E."/>
            <person name="Kohler A."/>
            <person name="Barry K."/>
            <person name="LaButti K."/>
            <person name="Morin E."/>
            <person name="Salamov A."/>
            <person name="Lipzen A."/>
            <person name="Mereny Z."/>
            <person name="Hegedus B."/>
            <person name="Baldrian P."/>
            <person name="Stursova M."/>
            <person name="Weitz H."/>
            <person name="Taylor A."/>
            <person name="Grigoriev I.V."/>
            <person name="Nagy L.G."/>
            <person name="Martin F."/>
            <person name="Kauserud H."/>
        </authorList>
    </citation>
    <scope>NUCLEOTIDE SEQUENCE</scope>
    <source>
        <strain evidence="3">CBHHK067</strain>
    </source>
</reference>
<feature type="domain" description="Alpha/beta hydrolase fold-3" evidence="2">
    <location>
        <begin position="94"/>
        <end position="308"/>
    </location>
</feature>
<protein>
    <submittedName>
        <fullName evidence="3">Alpha/Beta hydrolase protein</fullName>
    </submittedName>
</protein>
<evidence type="ECO:0000313" key="4">
    <source>
        <dbReference type="Proteomes" id="UP001221757"/>
    </source>
</evidence>
<organism evidence="3 4">
    <name type="scientific">Mycena rosella</name>
    <name type="common">Pink bonnet</name>
    <name type="synonym">Agaricus rosellus</name>
    <dbReference type="NCBI Taxonomy" id="1033263"/>
    <lineage>
        <taxon>Eukaryota</taxon>
        <taxon>Fungi</taxon>
        <taxon>Dikarya</taxon>
        <taxon>Basidiomycota</taxon>
        <taxon>Agaricomycotina</taxon>
        <taxon>Agaricomycetes</taxon>
        <taxon>Agaricomycetidae</taxon>
        <taxon>Agaricales</taxon>
        <taxon>Marasmiineae</taxon>
        <taxon>Mycenaceae</taxon>
        <taxon>Mycena</taxon>
    </lineage>
</organism>
<evidence type="ECO:0000259" key="2">
    <source>
        <dbReference type="Pfam" id="PF07859"/>
    </source>
</evidence>
<keyword evidence="4" id="KW-1185">Reference proteome</keyword>
<dbReference type="PANTHER" id="PTHR48081">
    <property type="entry name" value="AB HYDROLASE SUPERFAMILY PROTEIN C4A8.06C"/>
    <property type="match status" value="1"/>
</dbReference>
<name>A0AAD7MCB5_MYCRO</name>